<feature type="region of interest" description="Disordered" evidence="1">
    <location>
        <begin position="314"/>
        <end position="335"/>
    </location>
</feature>
<accession>A0A2V1DK28</accession>
<reference evidence="2 3" key="1">
    <citation type="journal article" date="2018" name="Sci. Rep.">
        <title>Comparative genomics provides insights into the lifestyle and reveals functional heterogeneity of dark septate endophytic fungi.</title>
        <authorList>
            <person name="Knapp D.G."/>
            <person name="Nemeth J.B."/>
            <person name="Barry K."/>
            <person name="Hainaut M."/>
            <person name="Henrissat B."/>
            <person name="Johnson J."/>
            <person name="Kuo A."/>
            <person name="Lim J.H.P."/>
            <person name="Lipzen A."/>
            <person name="Nolan M."/>
            <person name="Ohm R.A."/>
            <person name="Tamas L."/>
            <person name="Grigoriev I.V."/>
            <person name="Spatafora J.W."/>
            <person name="Nagy L.G."/>
            <person name="Kovacs G.M."/>
        </authorList>
    </citation>
    <scope>NUCLEOTIDE SEQUENCE [LARGE SCALE GENOMIC DNA]</scope>
    <source>
        <strain evidence="2 3">DSE2036</strain>
    </source>
</reference>
<evidence type="ECO:0000256" key="1">
    <source>
        <dbReference type="SAM" id="MobiDB-lite"/>
    </source>
</evidence>
<proteinExistence type="predicted"/>
<sequence>MYKMARAKFVLGQHKALEMHRYTPPQPNAEHRIKLTDDKGECIGQDMSMKEVHNHITPGYILSPLLMPHATEMRNVKSMKEGEVHKTFNGYKLVKAGLENFNAAKAKKETEHNTVFFDCKIMPFSGKRLSSPYEFSLNMQRIHRFLEDRHPVELQMRLPGRKLKKKKRSEKEYSLYPDKDLVLQEEWEWLHAHWPHLRPDNILKSMPKGTQVWLPPYTNGANLYWVFGPPWAFSMNLGKKIEEMKTKVREEIKKGNQMQLPKKFREQLHASGQTEYSSDSDMPAGKISDRLINHELELEQSDLRHRYMPLKTKSWIKQKGGKGGRTEAKFFSRNR</sequence>
<protein>
    <submittedName>
        <fullName evidence="2">Uncharacterized protein</fullName>
    </submittedName>
</protein>
<evidence type="ECO:0000313" key="2">
    <source>
        <dbReference type="EMBL" id="PVH98428.1"/>
    </source>
</evidence>
<organism evidence="2 3">
    <name type="scientific">Periconia macrospinosa</name>
    <dbReference type="NCBI Taxonomy" id="97972"/>
    <lineage>
        <taxon>Eukaryota</taxon>
        <taxon>Fungi</taxon>
        <taxon>Dikarya</taxon>
        <taxon>Ascomycota</taxon>
        <taxon>Pezizomycotina</taxon>
        <taxon>Dothideomycetes</taxon>
        <taxon>Pleosporomycetidae</taxon>
        <taxon>Pleosporales</taxon>
        <taxon>Massarineae</taxon>
        <taxon>Periconiaceae</taxon>
        <taxon>Periconia</taxon>
    </lineage>
</organism>
<keyword evidence="3" id="KW-1185">Reference proteome</keyword>
<name>A0A2V1DK28_9PLEO</name>
<dbReference type="Proteomes" id="UP000244855">
    <property type="component" value="Unassembled WGS sequence"/>
</dbReference>
<feature type="compositionally biased region" description="Basic and acidic residues" evidence="1">
    <location>
        <begin position="324"/>
        <end position="335"/>
    </location>
</feature>
<evidence type="ECO:0000313" key="3">
    <source>
        <dbReference type="Proteomes" id="UP000244855"/>
    </source>
</evidence>
<dbReference type="OrthoDB" id="3792666at2759"/>
<dbReference type="AlphaFoldDB" id="A0A2V1DK28"/>
<gene>
    <name evidence="2" type="ORF">DM02DRAFT_630227</name>
</gene>
<dbReference type="EMBL" id="KZ805413">
    <property type="protein sequence ID" value="PVH98428.1"/>
    <property type="molecule type" value="Genomic_DNA"/>
</dbReference>